<keyword evidence="2" id="KW-0547">Nucleotide-binding</keyword>
<dbReference type="InterPro" id="IPR003593">
    <property type="entry name" value="AAA+_ATPase"/>
</dbReference>
<proteinExistence type="predicted"/>
<dbReference type="PANTHER" id="PTHR42711">
    <property type="entry name" value="ABC TRANSPORTER ATP-BINDING PROTEIN"/>
    <property type="match status" value="1"/>
</dbReference>
<dbReference type="GO" id="GO:0016887">
    <property type="term" value="F:ATP hydrolysis activity"/>
    <property type="evidence" value="ECO:0007669"/>
    <property type="project" value="InterPro"/>
</dbReference>
<keyword evidence="1" id="KW-0813">Transport</keyword>
<feature type="non-terminal residue" evidence="5">
    <location>
        <position position="1"/>
    </location>
</feature>
<evidence type="ECO:0000313" key="6">
    <source>
        <dbReference type="Proteomes" id="UP000231434"/>
    </source>
</evidence>
<dbReference type="Pfam" id="PF00005">
    <property type="entry name" value="ABC_tran"/>
    <property type="match status" value="1"/>
</dbReference>
<evidence type="ECO:0000256" key="2">
    <source>
        <dbReference type="ARBA" id="ARBA00022741"/>
    </source>
</evidence>
<dbReference type="GO" id="GO:0005524">
    <property type="term" value="F:ATP binding"/>
    <property type="evidence" value="ECO:0007669"/>
    <property type="project" value="UniProtKB-KW"/>
</dbReference>
<protein>
    <submittedName>
        <fullName evidence="5">ABC transporter</fullName>
    </submittedName>
</protein>
<dbReference type="AlphaFoldDB" id="A0A2M8KM37"/>
<evidence type="ECO:0000259" key="4">
    <source>
        <dbReference type="PROSITE" id="PS50893"/>
    </source>
</evidence>
<name>A0A2M8KM37_9BACT</name>
<feature type="domain" description="ABC transporter" evidence="4">
    <location>
        <begin position="17"/>
        <end position="250"/>
    </location>
</feature>
<dbReference type="Proteomes" id="UP000231434">
    <property type="component" value="Unassembled WGS sequence"/>
</dbReference>
<dbReference type="InterPro" id="IPR027417">
    <property type="entry name" value="P-loop_NTPase"/>
</dbReference>
<dbReference type="Gene3D" id="3.40.50.300">
    <property type="entry name" value="P-loop containing nucleotide triphosphate hydrolases"/>
    <property type="match status" value="1"/>
</dbReference>
<dbReference type="EMBL" id="PFEB01000021">
    <property type="protein sequence ID" value="PJE60978.1"/>
    <property type="molecule type" value="Genomic_DNA"/>
</dbReference>
<sequence length="320" mass="36743">SVKNLTKIYKIHQRQANFFRDIFFRKYKQTVALDQVSFEIGENELVGFIGPNGAGKTTILKILSGILYPTSGQVGVLGFTPFEKNAGFLKQIAFVMGSRNQLIWELPASDSFEFNKTVYELSDSDYKKTVGELADILNCQKLISRPVKTLSLGERMKMELIAALLHQPRLIFFDEPTIGLDIFSQEAIREFIKKFQQKYGSTIILTSHYLEDVKRLAKRLIVINQGKILYDGLLKKIIDQYSRVKFITLTLEKKISNEVVGQIGLPLVNLYPKVVWKIDRKLLPEKLAFINENIPYSDLSVEEERIEEIIKTLFKKKIGR</sequence>
<keyword evidence="3" id="KW-0067">ATP-binding</keyword>
<accession>A0A2M8KM37</accession>
<dbReference type="SUPFAM" id="SSF52540">
    <property type="entry name" value="P-loop containing nucleoside triphosphate hydrolases"/>
    <property type="match status" value="1"/>
</dbReference>
<gene>
    <name evidence="5" type="ORF">COU86_01525</name>
</gene>
<evidence type="ECO:0000256" key="3">
    <source>
        <dbReference type="ARBA" id="ARBA00022840"/>
    </source>
</evidence>
<dbReference type="PROSITE" id="PS00211">
    <property type="entry name" value="ABC_TRANSPORTER_1"/>
    <property type="match status" value="1"/>
</dbReference>
<dbReference type="PROSITE" id="PS50893">
    <property type="entry name" value="ABC_TRANSPORTER_2"/>
    <property type="match status" value="1"/>
</dbReference>
<dbReference type="InterPro" id="IPR017871">
    <property type="entry name" value="ABC_transporter-like_CS"/>
</dbReference>
<organism evidence="5 6">
    <name type="scientific">Candidatus Roizmanbacteria bacterium CG10_big_fil_rev_8_21_14_0_10_36_26</name>
    <dbReference type="NCBI Taxonomy" id="1974851"/>
    <lineage>
        <taxon>Bacteria</taxon>
        <taxon>Candidatus Roizmaniibacteriota</taxon>
    </lineage>
</organism>
<reference evidence="6" key="1">
    <citation type="submission" date="2017-09" db="EMBL/GenBank/DDBJ databases">
        <title>Depth-based differentiation of microbial function through sediment-hosted aquifers and enrichment of novel symbionts in the deep terrestrial subsurface.</title>
        <authorList>
            <person name="Probst A.J."/>
            <person name="Ladd B."/>
            <person name="Jarett J.K."/>
            <person name="Geller-Mcgrath D.E."/>
            <person name="Sieber C.M.K."/>
            <person name="Emerson J.B."/>
            <person name="Anantharaman K."/>
            <person name="Thomas B.C."/>
            <person name="Malmstrom R."/>
            <person name="Stieglmeier M."/>
            <person name="Klingl A."/>
            <person name="Woyke T."/>
            <person name="Ryan C.M."/>
            <person name="Banfield J.F."/>
        </authorList>
    </citation>
    <scope>NUCLEOTIDE SEQUENCE [LARGE SCALE GENOMIC DNA]</scope>
</reference>
<comment type="caution">
    <text evidence="5">The sequence shown here is derived from an EMBL/GenBank/DDBJ whole genome shotgun (WGS) entry which is preliminary data.</text>
</comment>
<dbReference type="PANTHER" id="PTHR42711:SF4">
    <property type="entry name" value="ABC TRANSPORTER RELATED"/>
    <property type="match status" value="1"/>
</dbReference>
<dbReference type="InterPro" id="IPR003439">
    <property type="entry name" value="ABC_transporter-like_ATP-bd"/>
</dbReference>
<evidence type="ECO:0000256" key="1">
    <source>
        <dbReference type="ARBA" id="ARBA00022448"/>
    </source>
</evidence>
<evidence type="ECO:0000313" key="5">
    <source>
        <dbReference type="EMBL" id="PJE60978.1"/>
    </source>
</evidence>
<dbReference type="SMART" id="SM00382">
    <property type="entry name" value="AAA"/>
    <property type="match status" value="1"/>
</dbReference>
<dbReference type="InterPro" id="IPR050763">
    <property type="entry name" value="ABC_transporter_ATP-binding"/>
</dbReference>